<sequence length="243" mass="28368">MRESTMSVGKTKKTKRRTNRIMLETIPEERELYVDNKDKDTNPEELEKAYIHLEIDLQVLRKSFDMGLCVLCFSLGYMVSTKFHPRTKFSSLLSSSSFLFLRLQNQARLEISTTTAKKLLSGLFDYPSHSHIHLDGCIDSFTINNFDFNSKIESTMSVGKTKKTKRRTYKLMLETIPEEREICVDNNDNDIHPEELEKTYTHLEIDLQVLRKYFDMGLCVLCFSLGYMVSTKFHPRPKFSSFL</sequence>
<name>A0A072VAJ5_MEDTR</name>
<reference evidence="2" key="3">
    <citation type="submission" date="2015-04" db="UniProtKB">
        <authorList>
            <consortium name="EnsemblPlants"/>
        </authorList>
    </citation>
    <scope>IDENTIFICATION</scope>
    <source>
        <strain evidence="2">cv. Jemalong A17</strain>
    </source>
</reference>
<dbReference type="AlphaFoldDB" id="A0A072VAJ5"/>
<evidence type="ECO:0000313" key="1">
    <source>
        <dbReference type="EMBL" id="KEH38812.1"/>
    </source>
</evidence>
<evidence type="ECO:0000313" key="3">
    <source>
        <dbReference type="Proteomes" id="UP000002051"/>
    </source>
</evidence>
<reference evidence="1 3" key="2">
    <citation type="journal article" date="2014" name="BMC Genomics">
        <title>An improved genome release (version Mt4.0) for the model legume Medicago truncatula.</title>
        <authorList>
            <person name="Tang H."/>
            <person name="Krishnakumar V."/>
            <person name="Bidwell S."/>
            <person name="Rosen B."/>
            <person name="Chan A."/>
            <person name="Zhou S."/>
            <person name="Gentzbittel L."/>
            <person name="Childs K.L."/>
            <person name="Yandell M."/>
            <person name="Gundlach H."/>
            <person name="Mayer K.F."/>
            <person name="Schwartz D.C."/>
            <person name="Town C.D."/>
        </authorList>
    </citation>
    <scope>GENOME REANNOTATION</scope>
    <source>
        <strain evidence="1">A17</strain>
        <strain evidence="2 3">cv. Jemalong A17</strain>
    </source>
</reference>
<reference evidence="1 3" key="1">
    <citation type="journal article" date="2011" name="Nature">
        <title>The Medicago genome provides insight into the evolution of rhizobial symbioses.</title>
        <authorList>
            <person name="Young N.D."/>
            <person name="Debelle F."/>
            <person name="Oldroyd G.E."/>
            <person name="Geurts R."/>
            <person name="Cannon S.B."/>
            <person name="Udvardi M.K."/>
            <person name="Benedito V.A."/>
            <person name="Mayer K.F."/>
            <person name="Gouzy J."/>
            <person name="Schoof H."/>
            <person name="Van de Peer Y."/>
            <person name="Proost S."/>
            <person name="Cook D.R."/>
            <person name="Meyers B.C."/>
            <person name="Spannagl M."/>
            <person name="Cheung F."/>
            <person name="De Mita S."/>
            <person name="Krishnakumar V."/>
            <person name="Gundlach H."/>
            <person name="Zhou S."/>
            <person name="Mudge J."/>
            <person name="Bharti A.K."/>
            <person name="Murray J.D."/>
            <person name="Naoumkina M.A."/>
            <person name="Rosen B."/>
            <person name="Silverstein K.A."/>
            <person name="Tang H."/>
            <person name="Rombauts S."/>
            <person name="Zhao P.X."/>
            <person name="Zhou P."/>
            <person name="Barbe V."/>
            <person name="Bardou P."/>
            <person name="Bechner M."/>
            <person name="Bellec A."/>
            <person name="Berger A."/>
            <person name="Berges H."/>
            <person name="Bidwell S."/>
            <person name="Bisseling T."/>
            <person name="Choisne N."/>
            <person name="Couloux A."/>
            <person name="Denny R."/>
            <person name="Deshpande S."/>
            <person name="Dai X."/>
            <person name="Doyle J.J."/>
            <person name="Dudez A.M."/>
            <person name="Farmer A.D."/>
            <person name="Fouteau S."/>
            <person name="Franken C."/>
            <person name="Gibelin C."/>
            <person name="Gish J."/>
            <person name="Goldstein S."/>
            <person name="Gonzalez A.J."/>
            <person name="Green P.J."/>
            <person name="Hallab A."/>
            <person name="Hartog M."/>
            <person name="Hua A."/>
            <person name="Humphray S.J."/>
            <person name="Jeong D.H."/>
            <person name="Jing Y."/>
            <person name="Jocker A."/>
            <person name="Kenton S.M."/>
            <person name="Kim D.J."/>
            <person name="Klee K."/>
            <person name="Lai H."/>
            <person name="Lang C."/>
            <person name="Lin S."/>
            <person name="Macmil S.L."/>
            <person name="Magdelenat G."/>
            <person name="Matthews L."/>
            <person name="McCorrison J."/>
            <person name="Monaghan E.L."/>
            <person name="Mun J.H."/>
            <person name="Najar F.Z."/>
            <person name="Nicholson C."/>
            <person name="Noirot C."/>
            <person name="O'Bleness M."/>
            <person name="Paule C.R."/>
            <person name="Poulain J."/>
            <person name="Prion F."/>
            <person name="Qin B."/>
            <person name="Qu C."/>
            <person name="Retzel E.F."/>
            <person name="Riddle C."/>
            <person name="Sallet E."/>
            <person name="Samain S."/>
            <person name="Samson N."/>
            <person name="Sanders I."/>
            <person name="Saurat O."/>
            <person name="Scarpelli C."/>
            <person name="Schiex T."/>
            <person name="Segurens B."/>
            <person name="Severin A.J."/>
            <person name="Sherrier D.J."/>
            <person name="Shi R."/>
            <person name="Sims S."/>
            <person name="Singer S.R."/>
            <person name="Sinharoy S."/>
            <person name="Sterck L."/>
            <person name="Viollet A."/>
            <person name="Wang B.B."/>
            <person name="Wang K."/>
            <person name="Wang M."/>
            <person name="Wang X."/>
            <person name="Warfsmann J."/>
            <person name="Weissenbach J."/>
            <person name="White D.D."/>
            <person name="White J.D."/>
            <person name="Wiley G.B."/>
            <person name="Wincker P."/>
            <person name="Xing Y."/>
            <person name="Yang L."/>
            <person name="Yao Z."/>
            <person name="Ying F."/>
            <person name="Zhai J."/>
            <person name="Zhou L."/>
            <person name="Zuber A."/>
            <person name="Denarie J."/>
            <person name="Dixon R.A."/>
            <person name="May G.D."/>
            <person name="Schwartz D.C."/>
            <person name="Rogers J."/>
            <person name="Quetier F."/>
            <person name="Town C.D."/>
            <person name="Roe B.A."/>
        </authorList>
    </citation>
    <scope>NUCLEOTIDE SEQUENCE [LARGE SCALE GENOMIC DNA]</scope>
    <source>
        <strain evidence="1">A17</strain>
        <strain evidence="2 3">cv. Jemalong A17</strain>
    </source>
</reference>
<dbReference type="Proteomes" id="UP000002051">
    <property type="component" value="Chromosome 2"/>
</dbReference>
<keyword evidence="3" id="KW-1185">Reference proteome</keyword>
<evidence type="ECO:0000313" key="2">
    <source>
        <dbReference type="EnsemblPlants" id="KEH38812"/>
    </source>
</evidence>
<gene>
    <name evidence="1" type="ordered locus">MTR_2g080280</name>
</gene>
<dbReference type="EMBL" id="CM001218">
    <property type="protein sequence ID" value="KEH38812.1"/>
    <property type="molecule type" value="Genomic_DNA"/>
</dbReference>
<protein>
    <submittedName>
        <fullName evidence="1 2">Uncharacterized protein</fullName>
    </submittedName>
</protein>
<dbReference type="EnsemblPlants" id="KEH38812">
    <property type="protein sequence ID" value="KEH38812"/>
    <property type="gene ID" value="MTR_2g080280"/>
</dbReference>
<organism evidence="1 3">
    <name type="scientific">Medicago truncatula</name>
    <name type="common">Barrel medic</name>
    <name type="synonym">Medicago tribuloides</name>
    <dbReference type="NCBI Taxonomy" id="3880"/>
    <lineage>
        <taxon>Eukaryota</taxon>
        <taxon>Viridiplantae</taxon>
        <taxon>Streptophyta</taxon>
        <taxon>Embryophyta</taxon>
        <taxon>Tracheophyta</taxon>
        <taxon>Spermatophyta</taxon>
        <taxon>Magnoliopsida</taxon>
        <taxon>eudicotyledons</taxon>
        <taxon>Gunneridae</taxon>
        <taxon>Pentapetalae</taxon>
        <taxon>rosids</taxon>
        <taxon>fabids</taxon>
        <taxon>Fabales</taxon>
        <taxon>Fabaceae</taxon>
        <taxon>Papilionoideae</taxon>
        <taxon>50 kb inversion clade</taxon>
        <taxon>NPAAA clade</taxon>
        <taxon>Hologalegina</taxon>
        <taxon>IRL clade</taxon>
        <taxon>Trifolieae</taxon>
        <taxon>Medicago</taxon>
    </lineage>
</organism>
<proteinExistence type="predicted"/>
<accession>A0A072VAJ5</accession>
<dbReference type="HOGENOM" id="CLU_1144041_0_0_1"/>